<dbReference type="FunFam" id="2.40.10.230:FF:000001">
    <property type="entry name" value="H/ACA ribonucleoprotein complex subunit"/>
    <property type="match status" value="1"/>
</dbReference>
<dbReference type="InterPro" id="IPR007504">
    <property type="entry name" value="H/ACA_rnp_Gar1/Naf1"/>
</dbReference>
<dbReference type="PANTHER" id="PTHR23237:SF6">
    <property type="entry name" value="H_ACA RIBONUCLEOPROTEIN COMPLEX SUBUNIT 1"/>
    <property type="match status" value="1"/>
</dbReference>
<keyword evidence="11" id="KW-1185">Reference proteome</keyword>
<feature type="compositionally biased region" description="Gly residues" evidence="9">
    <location>
        <begin position="145"/>
        <end position="179"/>
    </location>
</feature>
<organism evidence="10 11">
    <name type="scientific">Galdieria partita</name>
    <dbReference type="NCBI Taxonomy" id="83374"/>
    <lineage>
        <taxon>Eukaryota</taxon>
        <taxon>Rhodophyta</taxon>
        <taxon>Bangiophyceae</taxon>
        <taxon>Galdieriales</taxon>
        <taxon>Galdieriaceae</taxon>
        <taxon>Galdieria</taxon>
    </lineage>
</organism>
<evidence type="ECO:0000256" key="7">
    <source>
        <dbReference type="ARBA" id="ARBA00038293"/>
    </source>
</evidence>
<evidence type="ECO:0000256" key="2">
    <source>
        <dbReference type="ARBA" id="ARBA00022517"/>
    </source>
</evidence>
<dbReference type="InterPro" id="IPR038664">
    <property type="entry name" value="Gar1/Naf1_Cbf5-bd_sf"/>
</dbReference>
<comment type="function">
    <text evidence="8">Required for ribosome biogenesis. Part of a complex which catalyzes pseudouridylation of rRNA. This involves the isomerization of uridine such that the ribose is subsequently attached to C5, instead of the normal N1. Pseudouridine ("psi") residues may serve to stabilize the conformation of rRNAs.</text>
</comment>
<dbReference type="SUPFAM" id="SSF50447">
    <property type="entry name" value="Translation proteins"/>
    <property type="match status" value="1"/>
</dbReference>
<reference evidence="10" key="1">
    <citation type="journal article" date="2022" name="Proc. Natl. Acad. Sci. U.S.A.">
        <title>Life cycle and functional genomics of the unicellular red alga Galdieria for elucidating algal and plant evolution and industrial use.</title>
        <authorList>
            <person name="Hirooka S."/>
            <person name="Itabashi T."/>
            <person name="Ichinose T.M."/>
            <person name="Onuma R."/>
            <person name="Fujiwara T."/>
            <person name="Yamashita S."/>
            <person name="Jong L.W."/>
            <person name="Tomita R."/>
            <person name="Iwane A.H."/>
            <person name="Miyagishima S.Y."/>
        </authorList>
    </citation>
    <scope>NUCLEOTIDE SEQUENCE</scope>
    <source>
        <strain evidence="10">NBRC 102759</strain>
    </source>
</reference>
<dbReference type="Proteomes" id="UP001061958">
    <property type="component" value="Unassembled WGS sequence"/>
</dbReference>
<feature type="region of interest" description="Disordered" evidence="9">
    <location>
        <begin position="1"/>
        <end position="30"/>
    </location>
</feature>
<evidence type="ECO:0000313" key="10">
    <source>
        <dbReference type="EMBL" id="GJQ14950.1"/>
    </source>
</evidence>
<protein>
    <recommendedName>
        <fullName evidence="8">H/ACA ribonucleoprotein complex subunit</fullName>
    </recommendedName>
</protein>
<dbReference type="GO" id="GO:0031429">
    <property type="term" value="C:box H/ACA snoRNP complex"/>
    <property type="evidence" value="ECO:0007669"/>
    <property type="project" value="TreeGrafter"/>
</dbReference>
<comment type="caution">
    <text evidence="10">The sequence shown here is derived from an EMBL/GenBank/DDBJ whole genome shotgun (WGS) entry which is preliminary data.</text>
</comment>
<dbReference type="GO" id="GO:0034513">
    <property type="term" value="F:box H/ACA snoRNA binding"/>
    <property type="evidence" value="ECO:0007669"/>
    <property type="project" value="TreeGrafter"/>
</dbReference>
<evidence type="ECO:0000256" key="9">
    <source>
        <dbReference type="SAM" id="MobiDB-lite"/>
    </source>
</evidence>
<keyword evidence="4 8" id="KW-0694">RNA-binding</keyword>
<sequence>MSHWSGFRGGRSRGRFSREPNSQRFGGSYNNDMPSQLVEMGIFQHPCENELVCKSTNEKIPFFNAPIFLENKTQVGKVEEIFGPITDVHFTVKPVEGVLATSFGIGVKLYIGTEKLLPLERFLPKPPGSQSGGKPQGIRKPNAFGKGGRGGGGRGRGGRGGGGRGRGGRGGRGGMGRGNTRGSPFQRRGNGRRN</sequence>
<dbReference type="InterPro" id="IPR009000">
    <property type="entry name" value="Transl_B-barrel_sf"/>
</dbReference>
<dbReference type="Pfam" id="PF04410">
    <property type="entry name" value="Gar1"/>
    <property type="match status" value="1"/>
</dbReference>
<evidence type="ECO:0000256" key="4">
    <source>
        <dbReference type="ARBA" id="ARBA00022884"/>
    </source>
</evidence>
<keyword evidence="5 8" id="KW-0539">Nucleus</keyword>
<evidence type="ECO:0000256" key="1">
    <source>
        <dbReference type="ARBA" id="ARBA00004604"/>
    </source>
</evidence>
<feature type="region of interest" description="Disordered" evidence="9">
    <location>
        <begin position="122"/>
        <end position="194"/>
    </location>
</feature>
<gene>
    <name evidence="10" type="ORF">GpartN1_g6741.t1</name>
</gene>
<accession>A0A9C7UTV5</accession>
<feature type="compositionally biased region" description="Polar residues" evidence="9">
    <location>
        <begin position="19"/>
        <end position="30"/>
    </location>
</feature>
<evidence type="ECO:0000256" key="6">
    <source>
        <dbReference type="ARBA" id="ARBA00023274"/>
    </source>
</evidence>
<comment type="similarity">
    <text evidence="7 8">Belongs to the GAR1 family.</text>
</comment>
<evidence type="ECO:0000256" key="8">
    <source>
        <dbReference type="RuleBase" id="RU364004"/>
    </source>
</evidence>
<dbReference type="OrthoDB" id="2187159at2759"/>
<name>A0A9C7UTV5_9RHOD</name>
<keyword evidence="6 8" id="KW-0687">Ribonucleoprotein</keyword>
<reference evidence="10" key="2">
    <citation type="submission" date="2022-01" db="EMBL/GenBank/DDBJ databases">
        <authorList>
            <person name="Hirooka S."/>
            <person name="Miyagishima S.Y."/>
        </authorList>
    </citation>
    <scope>NUCLEOTIDE SEQUENCE</scope>
    <source>
        <strain evidence="10">NBRC 102759</strain>
    </source>
</reference>
<dbReference type="PANTHER" id="PTHR23237">
    <property type="entry name" value="NUCLEOLAR PROTEIN FAMILY A MEMBER 1 SNORNP PROTEIN GAR1"/>
    <property type="match status" value="1"/>
</dbReference>
<keyword evidence="2 8" id="KW-0690">Ribosome biogenesis</keyword>
<comment type="subunit">
    <text evidence="8">Component of the small nucleolar ribonucleoprotein particles containing H/ACA-type snoRNAs (H/ACA snoRNPs).</text>
</comment>
<dbReference type="EMBL" id="BQMJ01000062">
    <property type="protein sequence ID" value="GJQ14950.1"/>
    <property type="molecule type" value="Genomic_DNA"/>
</dbReference>
<evidence type="ECO:0000256" key="3">
    <source>
        <dbReference type="ARBA" id="ARBA00022552"/>
    </source>
</evidence>
<dbReference type="GO" id="GO:0000454">
    <property type="term" value="P:snoRNA guided rRNA pseudouridine synthesis"/>
    <property type="evidence" value="ECO:0007669"/>
    <property type="project" value="TreeGrafter"/>
</dbReference>
<keyword evidence="3 8" id="KW-0698">rRNA processing</keyword>
<evidence type="ECO:0000313" key="11">
    <source>
        <dbReference type="Proteomes" id="UP001061958"/>
    </source>
</evidence>
<evidence type="ECO:0000256" key="5">
    <source>
        <dbReference type="ARBA" id="ARBA00023242"/>
    </source>
</evidence>
<dbReference type="AlphaFoldDB" id="A0A9C7UTV5"/>
<comment type="subcellular location">
    <subcellularLocation>
        <location evidence="1 8">Nucleus</location>
        <location evidence="1 8">Nucleolus</location>
    </subcellularLocation>
</comment>
<proteinExistence type="inferred from homology"/>
<dbReference type="Gene3D" id="2.40.10.230">
    <property type="entry name" value="Probable tRNA pseudouridine synthase domain"/>
    <property type="match status" value="1"/>
</dbReference>